<proteinExistence type="predicted"/>
<keyword evidence="2" id="KW-1185">Reference proteome</keyword>
<dbReference type="InParanoid" id="A0A0D0E979"/>
<protein>
    <submittedName>
        <fullName evidence="1">Uncharacterized protein</fullName>
    </submittedName>
</protein>
<sequence length="84" mass="9253">MSTSGGSLLFCPSRITINDVNIMFHLLRYKIRTLDSGTERVYSLGLVVTSLVTDDFKLHLPCNPTTPASEPISGFFRATKQSTS</sequence>
<dbReference type="EMBL" id="KN825037">
    <property type="protein sequence ID" value="KIK95510.1"/>
    <property type="molecule type" value="Genomic_DNA"/>
</dbReference>
<name>A0A0D0E979_9AGAM</name>
<dbReference type="HOGENOM" id="CLU_2528135_0_0_1"/>
<reference evidence="2" key="2">
    <citation type="submission" date="2015-01" db="EMBL/GenBank/DDBJ databases">
        <title>Evolutionary Origins and Diversification of the Mycorrhizal Mutualists.</title>
        <authorList>
            <consortium name="DOE Joint Genome Institute"/>
            <consortium name="Mycorrhizal Genomics Consortium"/>
            <person name="Kohler A."/>
            <person name="Kuo A."/>
            <person name="Nagy L.G."/>
            <person name="Floudas D."/>
            <person name="Copeland A."/>
            <person name="Barry K.W."/>
            <person name="Cichocki N."/>
            <person name="Veneault-Fourrey C."/>
            <person name="LaButti K."/>
            <person name="Lindquist E.A."/>
            <person name="Lipzen A."/>
            <person name="Lundell T."/>
            <person name="Morin E."/>
            <person name="Murat C."/>
            <person name="Riley R."/>
            <person name="Ohm R."/>
            <person name="Sun H."/>
            <person name="Tunlid A."/>
            <person name="Henrissat B."/>
            <person name="Grigoriev I.V."/>
            <person name="Hibbett D.S."/>
            <person name="Martin F."/>
        </authorList>
    </citation>
    <scope>NUCLEOTIDE SEQUENCE [LARGE SCALE GENOMIC DNA]</scope>
    <source>
        <strain evidence="2">Ve08.2h10</strain>
    </source>
</reference>
<evidence type="ECO:0000313" key="1">
    <source>
        <dbReference type="EMBL" id="KIK95510.1"/>
    </source>
</evidence>
<gene>
    <name evidence="1" type="ORF">PAXRUDRAFT_377009</name>
</gene>
<dbReference type="Proteomes" id="UP000054538">
    <property type="component" value="Unassembled WGS sequence"/>
</dbReference>
<evidence type="ECO:0000313" key="2">
    <source>
        <dbReference type="Proteomes" id="UP000054538"/>
    </source>
</evidence>
<reference evidence="1 2" key="1">
    <citation type="submission" date="2014-04" db="EMBL/GenBank/DDBJ databases">
        <authorList>
            <consortium name="DOE Joint Genome Institute"/>
            <person name="Kuo A."/>
            <person name="Kohler A."/>
            <person name="Jargeat P."/>
            <person name="Nagy L.G."/>
            <person name="Floudas D."/>
            <person name="Copeland A."/>
            <person name="Barry K.W."/>
            <person name="Cichocki N."/>
            <person name="Veneault-Fourrey C."/>
            <person name="LaButti K."/>
            <person name="Lindquist E.A."/>
            <person name="Lipzen A."/>
            <person name="Lundell T."/>
            <person name="Morin E."/>
            <person name="Murat C."/>
            <person name="Sun H."/>
            <person name="Tunlid A."/>
            <person name="Henrissat B."/>
            <person name="Grigoriev I.V."/>
            <person name="Hibbett D.S."/>
            <person name="Martin F."/>
            <person name="Nordberg H.P."/>
            <person name="Cantor M.N."/>
            <person name="Hua S.X."/>
        </authorList>
    </citation>
    <scope>NUCLEOTIDE SEQUENCE [LARGE SCALE GENOMIC DNA]</scope>
    <source>
        <strain evidence="1 2">Ve08.2h10</strain>
    </source>
</reference>
<organism evidence="1 2">
    <name type="scientific">Paxillus rubicundulus Ve08.2h10</name>
    <dbReference type="NCBI Taxonomy" id="930991"/>
    <lineage>
        <taxon>Eukaryota</taxon>
        <taxon>Fungi</taxon>
        <taxon>Dikarya</taxon>
        <taxon>Basidiomycota</taxon>
        <taxon>Agaricomycotina</taxon>
        <taxon>Agaricomycetes</taxon>
        <taxon>Agaricomycetidae</taxon>
        <taxon>Boletales</taxon>
        <taxon>Paxilineae</taxon>
        <taxon>Paxillaceae</taxon>
        <taxon>Paxillus</taxon>
    </lineage>
</organism>
<dbReference type="AlphaFoldDB" id="A0A0D0E979"/>
<accession>A0A0D0E979</accession>